<dbReference type="EMBL" id="JAUSRB010000002">
    <property type="protein sequence ID" value="MDP9867150.1"/>
    <property type="molecule type" value="Genomic_DNA"/>
</dbReference>
<comment type="caution">
    <text evidence="2">The sequence shown here is derived from an EMBL/GenBank/DDBJ whole genome shotgun (WGS) entry which is preliminary data.</text>
</comment>
<evidence type="ECO:0000313" key="2">
    <source>
        <dbReference type="EMBL" id="MDP9867150.1"/>
    </source>
</evidence>
<keyword evidence="1" id="KW-1133">Transmembrane helix</keyword>
<organism evidence="2 3">
    <name type="scientific">Streptosporangium brasiliense</name>
    <dbReference type="NCBI Taxonomy" id="47480"/>
    <lineage>
        <taxon>Bacteria</taxon>
        <taxon>Bacillati</taxon>
        <taxon>Actinomycetota</taxon>
        <taxon>Actinomycetes</taxon>
        <taxon>Streptosporangiales</taxon>
        <taxon>Streptosporangiaceae</taxon>
        <taxon>Streptosporangium</taxon>
    </lineage>
</organism>
<feature type="transmembrane region" description="Helical" evidence="1">
    <location>
        <begin position="43"/>
        <end position="62"/>
    </location>
</feature>
<protein>
    <submittedName>
        <fullName evidence="2">CHASE2 domain-containing sensor protein</fullName>
    </submittedName>
</protein>
<reference evidence="2 3" key="1">
    <citation type="submission" date="2023-07" db="EMBL/GenBank/DDBJ databases">
        <title>Sequencing the genomes of 1000 actinobacteria strains.</title>
        <authorList>
            <person name="Klenk H.-P."/>
        </authorList>
    </citation>
    <scope>NUCLEOTIDE SEQUENCE [LARGE SCALE GENOMIC DNA]</scope>
    <source>
        <strain evidence="2 3">DSM 44109</strain>
    </source>
</reference>
<keyword evidence="1" id="KW-0812">Transmembrane</keyword>
<dbReference type="RefSeq" id="WP_306868492.1">
    <property type="nucleotide sequence ID" value="NZ_JAUSRB010000002.1"/>
</dbReference>
<feature type="transmembrane region" description="Helical" evidence="1">
    <location>
        <begin position="74"/>
        <end position="94"/>
    </location>
</feature>
<feature type="transmembrane region" description="Helical" evidence="1">
    <location>
        <begin position="100"/>
        <end position="122"/>
    </location>
</feature>
<keyword evidence="1" id="KW-0472">Membrane</keyword>
<feature type="transmembrane region" description="Helical" evidence="1">
    <location>
        <begin position="12"/>
        <end position="31"/>
    </location>
</feature>
<accession>A0ABT9RD33</accession>
<evidence type="ECO:0000256" key="1">
    <source>
        <dbReference type="SAM" id="Phobius"/>
    </source>
</evidence>
<gene>
    <name evidence="2" type="ORF">J2S55_006416</name>
</gene>
<sequence length="124" mass="13265">MPREVRAARLIMWIQAALATLELLSFLAALVLSGMPGLWVLPWPFYVVVASVLLMSPLAAGFGSRRQWVRIAGIATEAILILGSGYSLLAPVLGPSIPTLLNLVLAVIVLVKLSGSAATRWFGR</sequence>
<keyword evidence="3" id="KW-1185">Reference proteome</keyword>
<evidence type="ECO:0000313" key="3">
    <source>
        <dbReference type="Proteomes" id="UP001230426"/>
    </source>
</evidence>
<proteinExistence type="predicted"/>
<dbReference type="Proteomes" id="UP001230426">
    <property type="component" value="Unassembled WGS sequence"/>
</dbReference>
<name>A0ABT9RD33_9ACTN</name>